<dbReference type="InterPro" id="IPR003697">
    <property type="entry name" value="Maf-like"/>
</dbReference>
<dbReference type="PANTHER" id="PTHR43213">
    <property type="entry name" value="BIFUNCTIONAL DTTP/UTP PYROPHOSPHATASE/METHYLTRANSFERASE PROTEIN-RELATED"/>
    <property type="match status" value="1"/>
</dbReference>
<evidence type="ECO:0000256" key="2">
    <source>
        <dbReference type="ARBA" id="ARBA00022801"/>
    </source>
</evidence>
<organism evidence="4 5">
    <name type="scientific">Pseudoclavibacter albus</name>
    <dbReference type="NCBI Taxonomy" id="272241"/>
    <lineage>
        <taxon>Bacteria</taxon>
        <taxon>Bacillati</taxon>
        <taxon>Actinomycetota</taxon>
        <taxon>Actinomycetes</taxon>
        <taxon>Micrococcales</taxon>
        <taxon>Microbacteriaceae</taxon>
        <taxon>Pseudoclavibacter</taxon>
    </lineage>
</organism>
<keyword evidence="5" id="KW-1185">Reference proteome</keyword>
<evidence type="ECO:0000313" key="4">
    <source>
        <dbReference type="EMBL" id="MCT2041789.1"/>
    </source>
</evidence>
<keyword evidence="3" id="KW-0546">Nucleotide metabolism</keyword>
<dbReference type="SUPFAM" id="SSF52972">
    <property type="entry name" value="ITPase-like"/>
    <property type="match status" value="1"/>
</dbReference>
<comment type="function">
    <text evidence="3">Nucleoside triphosphate pyrophosphatase. May have a dual role in cell division arrest and in preventing the incorporation of modified nucleotides into cellular nucleic acids.</text>
</comment>
<comment type="caution">
    <text evidence="3">Lacks conserved residue(s) required for the propagation of feature annotation.</text>
</comment>
<comment type="catalytic activity">
    <reaction evidence="3">
        <text>a ribonucleoside 5'-triphosphate + H2O = a ribonucleoside 5'-phosphate + diphosphate + H(+)</text>
        <dbReference type="Rhea" id="RHEA:23996"/>
        <dbReference type="ChEBI" id="CHEBI:15377"/>
        <dbReference type="ChEBI" id="CHEBI:15378"/>
        <dbReference type="ChEBI" id="CHEBI:33019"/>
        <dbReference type="ChEBI" id="CHEBI:58043"/>
        <dbReference type="ChEBI" id="CHEBI:61557"/>
        <dbReference type="EC" id="3.6.1.9"/>
    </reaction>
</comment>
<comment type="caution">
    <text evidence="4">The sequence shown here is derived from an EMBL/GenBank/DDBJ whole genome shotgun (WGS) entry which is preliminary data.</text>
</comment>
<comment type="similarity">
    <text evidence="3">Belongs to the Maf family.</text>
</comment>
<keyword evidence="2 3" id="KW-0378">Hydrolase</keyword>
<protein>
    <recommendedName>
        <fullName evidence="3">Nucleoside triphosphate pyrophosphatase</fullName>
        <ecNumber evidence="3">3.6.1.9</ecNumber>
    </recommendedName>
    <alternativeName>
        <fullName evidence="3">Nucleotide pyrophosphatase</fullName>
        <shortName evidence="3">Nucleotide PPase</shortName>
    </alternativeName>
</protein>
<dbReference type="Proteomes" id="UP001525379">
    <property type="component" value="Unassembled WGS sequence"/>
</dbReference>
<comment type="catalytic activity">
    <reaction evidence="3">
        <text>a 2'-deoxyribonucleoside 5'-triphosphate + H2O = a 2'-deoxyribonucleoside 5'-phosphate + diphosphate + H(+)</text>
        <dbReference type="Rhea" id="RHEA:44644"/>
        <dbReference type="ChEBI" id="CHEBI:15377"/>
        <dbReference type="ChEBI" id="CHEBI:15378"/>
        <dbReference type="ChEBI" id="CHEBI:33019"/>
        <dbReference type="ChEBI" id="CHEBI:61560"/>
        <dbReference type="ChEBI" id="CHEBI:65317"/>
        <dbReference type="EC" id="3.6.1.9"/>
    </reaction>
</comment>
<dbReference type="RefSeq" id="WP_260103569.1">
    <property type="nucleotide sequence ID" value="NZ_JALXSQ010000001.1"/>
</dbReference>
<dbReference type="PIRSF" id="PIRSF006305">
    <property type="entry name" value="Maf"/>
    <property type="match status" value="1"/>
</dbReference>
<evidence type="ECO:0000256" key="1">
    <source>
        <dbReference type="ARBA" id="ARBA00001968"/>
    </source>
</evidence>
<feature type="active site" description="Proton acceptor" evidence="3">
    <location>
        <position position="88"/>
    </location>
</feature>
<evidence type="ECO:0000256" key="3">
    <source>
        <dbReference type="HAMAP-Rule" id="MF_00528"/>
    </source>
</evidence>
<comment type="subcellular location">
    <subcellularLocation>
        <location evidence="3">Cytoplasm</location>
    </subcellularLocation>
</comment>
<dbReference type="PANTHER" id="PTHR43213:SF5">
    <property type="entry name" value="BIFUNCTIONAL DTTP_UTP PYROPHOSPHATASE_METHYLTRANSFERASE PROTEIN-RELATED"/>
    <property type="match status" value="1"/>
</dbReference>
<keyword evidence="3" id="KW-0963">Cytoplasm</keyword>
<accession>A0ABT2HTY9</accession>
<dbReference type="Pfam" id="PF02545">
    <property type="entry name" value="Maf"/>
    <property type="match status" value="1"/>
</dbReference>
<gene>
    <name evidence="4" type="ORF">M3D15_00300</name>
</gene>
<comment type="cofactor">
    <cofactor evidence="1 3">
        <name>a divalent metal cation</name>
        <dbReference type="ChEBI" id="CHEBI:60240"/>
    </cofactor>
</comment>
<sequence length="232" mass="24810">MRVYLASTSPARLMLLRSSGIEPIAIPSQVDEDAALERVAADRGVRVADLSPETVVLELARAKAGAVAGSAVDPVSGGDLDGLVIGGDSMFEIDGRVLGKPYVPQVARERWLAQLGKTGTLWSGHWVVDCRCRSDVAEVADVAPAVGRVASAQVTFVDDLSEAELEAYIASGEPLQVAGAFTIDSLAAPFIERVDGDPSTVVGMSLPTLRRMVRELGIEWHELWNRAREYRG</sequence>
<dbReference type="EMBL" id="JALXSQ010000001">
    <property type="protein sequence ID" value="MCT2041789.1"/>
    <property type="molecule type" value="Genomic_DNA"/>
</dbReference>
<dbReference type="Gene3D" id="3.90.950.10">
    <property type="match status" value="1"/>
</dbReference>
<dbReference type="HAMAP" id="MF_00528">
    <property type="entry name" value="Maf"/>
    <property type="match status" value="1"/>
</dbReference>
<dbReference type="CDD" id="cd00555">
    <property type="entry name" value="Maf"/>
    <property type="match status" value="1"/>
</dbReference>
<proteinExistence type="inferred from homology"/>
<name>A0ABT2HTY9_9MICO</name>
<dbReference type="EC" id="3.6.1.9" evidence="3"/>
<reference evidence="4 5" key="1">
    <citation type="submission" date="2022-04" db="EMBL/GenBank/DDBJ databases">
        <title>Human microbiome associated bacterial genomes.</title>
        <authorList>
            <person name="Sandstrom S."/>
            <person name="Salamzade R."/>
            <person name="Kalan L.R."/>
        </authorList>
    </citation>
    <scope>NUCLEOTIDE SEQUENCE [LARGE SCALE GENOMIC DNA]</scope>
    <source>
        <strain evidence="5">p3-SID1799</strain>
    </source>
</reference>
<dbReference type="InterPro" id="IPR029001">
    <property type="entry name" value="ITPase-like_fam"/>
</dbReference>
<evidence type="ECO:0000313" key="5">
    <source>
        <dbReference type="Proteomes" id="UP001525379"/>
    </source>
</evidence>